<evidence type="ECO:0000256" key="6">
    <source>
        <dbReference type="ARBA" id="ARBA00023242"/>
    </source>
</evidence>
<dbReference type="InterPro" id="IPR046347">
    <property type="entry name" value="bZIP_sf"/>
</dbReference>
<dbReference type="OrthoDB" id="644067at2759"/>
<dbReference type="GO" id="GO:0003677">
    <property type="term" value="F:DNA binding"/>
    <property type="evidence" value="ECO:0007669"/>
    <property type="project" value="UniProtKB-KW"/>
</dbReference>
<proteinExistence type="predicted"/>
<evidence type="ECO:0000259" key="8">
    <source>
        <dbReference type="PROSITE" id="PS50217"/>
    </source>
</evidence>
<dbReference type="GO" id="GO:0009738">
    <property type="term" value="P:abscisic acid-activated signaling pathway"/>
    <property type="evidence" value="ECO:0007669"/>
    <property type="project" value="UniProtKB-KW"/>
</dbReference>
<dbReference type="CDD" id="cd14707">
    <property type="entry name" value="bZIP_plant_BZIP46"/>
    <property type="match status" value="1"/>
</dbReference>
<evidence type="ECO:0000256" key="4">
    <source>
        <dbReference type="ARBA" id="ARBA00023125"/>
    </source>
</evidence>
<dbReference type="FunFam" id="1.20.5.170:FF:000036">
    <property type="entry name" value="ABSCISIC ACID-INSENSITIVE 5-like protein 2"/>
    <property type="match status" value="1"/>
</dbReference>
<name>A0A9E7F9F9_9LILI</name>
<dbReference type="InterPro" id="IPR043452">
    <property type="entry name" value="BZIP46-like"/>
</dbReference>
<keyword evidence="10" id="KW-1185">Reference proteome</keyword>
<evidence type="ECO:0000256" key="1">
    <source>
        <dbReference type="ARBA" id="ARBA00004123"/>
    </source>
</evidence>
<keyword evidence="5" id="KW-0804">Transcription</keyword>
<dbReference type="Proteomes" id="UP001055439">
    <property type="component" value="Chromosome 2"/>
</dbReference>
<dbReference type="SMART" id="SM00338">
    <property type="entry name" value="BRLZ"/>
    <property type="match status" value="1"/>
</dbReference>
<feature type="region of interest" description="Disordered" evidence="7">
    <location>
        <begin position="180"/>
        <end position="221"/>
    </location>
</feature>
<evidence type="ECO:0000256" key="7">
    <source>
        <dbReference type="SAM" id="MobiDB-lite"/>
    </source>
</evidence>
<keyword evidence="2" id="KW-0938">Abscisic acid signaling pathway</keyword>
<protein>
    <submittedName>
        <fullName evidence="9">Abscisic acid-insensitive 5-like protein</fullName>
    </submittedName>
</protein>
<feature type="compositionally biased region" description="Basic and acidic residues" evidence="7">
    <location>
        <begin position="186"/>
        <end position="204"/>
    </location>
</feature>
<dbReference type="Pfam" id="PF00170">
    <property type="entry name" value="bZIP_1"/>
    <property type="match status" value="1"/>
</dbReference>
<dbReference type="AlphaFoldDB" id="A0A9E7F9F9"/>
<dbReference type="PANTHER" id="PTHR22952:SF385">
    <property type="entry name" value="ABSCISIC ACID-INSENSITIVE 5-LIKE PROTEIN 2"/>
    <property type="match status" value="1"/>
</dbReference>
<dbReference type="SUPFAM" id="SSF57959">
    <property type="entry name" value="Leucine zipper domain"/>
    <property type="match status" value="1"/>
</dbReference>
<evidence type="ECO:0000256" key="5">
    <source>
        <dbReference type="ARBA" id="ARBA00023163"/>
    </source>
</evidence>
<dbReference type="PROSITE" id="PS00036">
    <property type="entry name" value="BZIP_BASIC"/>
    <property type="match status" value="1"/>
</dbReference>
<dbReference type="InterPro" id="IPR004827">
    <property type="entry name" value="bZIP"/>
</dbReference>
<dbReference type="PANTHER" id="PTHR22952">
    <property type="entry name" value="CAMP-RESPONSE ELEMENT BINDING PROTEIN-RELATED"/>
    <property type="match status" value="1"/>
</dbReference>
<dbReference type="EMBL" id="CP097504">
    <property type="protein sequence ID" value="URD91151.1"/>
    <property type="molecule type" value="Genomic_DNA"/>
</dbReference>
<organism evidence="9 10">
    <name type="scientific">Musa troglodytarum</name>
    <name type="common">fe'i banana</name>
    <dbReference type="NCBI Taxonomy" id="320322"/>
    <lineage>
        <taxon>Eukaryota</taxon>
        <taxon>Viridiplantae</taxon>
        <taxon>Streptophyta</taxon>
        <taxon>Embryophyta</taxon>
        <taxon>Tracheophyta</taxon>
        <taxon>Spermatophyta</taxon>
        <taxon>Magnoliopsida</taxon>
        <taxon>Liliopsida</taxon>
        <taxon>Zingiberales</taxon>
        <taxon>Musaceae</taxon>
        <taxon>Musa</taxon>
    </lineage>
</organism>
<evidence type="ECO:0000256" key="3">
    <source>
        <dbReference type="ARBA" id="ARBA00023015"/>
    </source>
</evidence>
<comment type="subcellular location">
    <subcellularLocation>
        <location evidence="1">Nucleus</location>
    </subcellularLocation>
</comment>
<feature type="domain" description="BZIP" evidence="8">
    <location>
        <begin position="202"/>
        <end position="247"/>
    </location>
</feature>
<accession>A0A9E7F9F9</accession>
<dbReference type="GO" id="GO:0045893">
    <property type="term" value="P:positive regulation of DNA-templated transcription"/>
    <property type="evidence" value="ECO:0007669"/>
    <property type="project" value="InterPro"/>
</dbReference>
<keyword evidence="3" id="KW-0805">Transcription regulation</keyword>
<dbReference type="PROSITE" id="PS50217">
    <property type="entry name" value="BZIP"/>
    <property type="match status" value="1"/>
</dbReference>
<reference evidence="9" key="1">
    <citation type="submission" date="2022-05" db="EMBL/GenBank/DDBJ databases">
        <title>The Musa troglodytarum L. genome provides insights into the mechanism of non-climacteric behaviour and enrichment of carotenoids.</title>
        <authorList>
            <person name="Wang J."/>
        </authorList>
    </citation>
    <scope>NUCLEOTIDE SEQUENCE</scope>
    <source>
        <tissue evidence="9">Leaf</tissue>
    </source>
</reference>
<dbReference type="Gene3D" id="1.20.5.170">
    <property type="match status" value="1"/>
</dbReference>
<keyword evidence="4" id="KW-0238">DNA-binding</keyword>
<gene>
    <name evidence="9" type="ORF">MUK42_25793</name>
</gene>
<evidence type="ECO:0000256" key="2">
    <source>
        <dbReference type="ARBA" id="ARBA00022682"/>
    </source>
</evidence>
<dbReference type="GO" id="GO:0003700">
    <property type="term" value="F:DNA-binding transcription factor activity"/>
    <property type="evidence" value="ECO:0007669"/>
    <property type="project" value="InterPro"/>
</dbReference>
<dbReference type="GO" id="GO:0005634">
    <property type="term" value="C:nucleus"/>
    <property type="evidence" value="ECO:0007669"/>
    <property type="project" value="UniProtKB-SubCell"/>
</dbReference>
<evidence type="ECO:0000313" key="9">
    <source>
        <dbReference type="EMBL" id="URD91151.1"/>
    </source>
</evidence>
<sequence>MGNRGQASACPPRALVAQGSLHTITFDDVQLHLSELGKPLNSMNLDELLNSVMAVEQQMQAPHKTVDEVWHEIMRHEEQGNAEGAETFGETTLEDFLVRAGAINVGAPNCGGGIDGDSPPLLPMDPVVQQQQEEWLRYQLTTAQHQQPSQPMSLLETGLPLFANAVINAGLCDHQLVKPASSDSKMTSERQRSDEKTIDKITERRQKRMIKNRESAARSRARKQAYIKQLEEEVMQLTNTNKRLKKQKV</sequence>
<keyword evidence="6" id="KW-0539">Nucleus</keyword>
<evidence type="ECO:0000313" key="10">
    <source>
        <dbReference type="Proteomes" id="UP001055439"/>
    </source>
</evidence>